<dbReference type="Pfam" id="PF25088">
    <property type="entry name" value="GPKOW_C"/>
    <property type="match status" value="1"/>
</dbReference>
<dbReference type="GO" id="GO:0005681">
    <property type="term" value="C:spliceosomal complex"/>
    <property type="evidence" value="ECO:0007669"/>
    <property type="project" value="TreeGrafter"/>
</dbReference>
<evidence type="ECO:0000256" key="4">
    <source>
        <dbReference type="ARBA" id="ARBA00023242"/>
    </source>
</evidence>
<dbReference type="OrthoDB" id="5577072at2759"/>
<dbReference type="SMART" id="SM00739">
    <property type="entry name" value="KOW"/>
    <property type="match status" value="2"/>
</dbReference>
<dbReference type="InterPro" id="IPR041994">
    <property type="entry name" value="GPKOW_KOW2"/>
</dbReference>
<protein>
    <submittedName>
        <fullName evidence="8">G-patch domain-containing protein</fullName>
    </submittedName>
</protein>
<dbReference type="PROSITE" id="PS50174">
    <property type="entry name" value="G_PATCH"/>
    <property type="match status" value="1"/>
</dbReference>
<dbReference type="EMBL" id="UYYF01004465">
    <property type="protein sequence ID" value="VDN04422.1"/>
    <property type="molecule type" value="Genomic_DNA"/>
</dbReference>
<dbReference type="WBParaSite" id="TCLT_0000701801-mRNA-1">
    <property type="protein sequence ID" value="TCLT_0000701801-mRNA-1"/>
    <property type="gene ID" value="TCLT_0000701801"/>
</dbReference>
<evidence type="ECO:0000256" key="2">
    <source>
        <dbReference type="ARBA" id="ARBA00010966"/>
    </source>
</evidence>
<proteinExistence type="inferred from homology"/>
<evidence type="ECO:0000259" key="5">
    <source>
        <dbReference type="PROSITE" id="PS50174"/>
    </source>
</evidence>
<dbReference type="InterPro" id="IPR000467">
    <property type="entry name" value="G_patch_dom"/>
</dbReference>
<organism evidence="8">
    <name type="scientific">Thelazia callipaeda</name>
    <name type="common">Oriental eyeworm</name>
    <name type="synonym">Parasitic nematode</name>
    <dbReference type="NCBI Taxonomy" id="103827"/>
    <lineage>
        <taxon>Eukaryota</taxon>
        <taxon>Metazoa</taxon>
        <taxon>Ecdysozoa</taxon>
        <taxon>Nematoda</taxon>
        <taxon>Chromadorea</taxon>
        <taxon>Rhabditida</taxon>
        <taxon>Spirurina</taxon>
        <taxon>Spiruromorpha</taxon>
        <taxon>Thelazioidea</taxon>
        <taxon>Thelaziidae</taxon>
        <taxon>Thelazia</taxon>
    </lineage>
</organism>
<dbReference type="OMA" id="TCDIIMD"/>
<dbReference type="SMART" id="SM00443">
    <property type="entry name" value="G_patch"/>
    <property type="match status" value="1"/>
</dbReference>
<evidence type="ECO:0000313" key="7">
    <source>
        <dbReference type="Proteomes" id="UP000276776"/>
    </source>
</evidence>
<dbReference type="InterPro" id="IPR005824">
    <property type="entry name" value="KOW"/>
</dbReference>
<evidence type="ECO:0000256" key="1">
    <source>
        <dbReference type="ARBA" id="ARBA00004123"/>
    </source>
</evidence>
<gene>
    <name evidence="6" type="ORF">TCLT_LOCUS7007</name>
</gene>
<evidence type="ECO:0000256" key="3">
    <source>
        <dbReference type="ARBA" id="ARBA00022737"/>
    </source>
</evidence>
<keyword evidence="7" id="KW-1185">Reference proteome</keyword>
<dbReference type="InterPro" id="IPR045166">
    <property type="entry name" value="Spp2-like"/>
</dbReference>
<reference evidence="8" key="1">
    <citation type="submission" date="2016-04" db="UniProtKB">
        <authorList>
            <consortium name="WormBaseParasite"/>
        </authorList>
    </citation>
    <scope>IDENTIFICATION</scope>
</reference>
<comment type="subcellular location">
    <subcellularLocation>
        <location evidence="1">Nucleus</location>
    </subcellularLocation>
</comment>
<name>A0A158RCB0_THECL</name>
<feature type="domain" description="G-patch" evidence="5">
    <location>
        <begin position="82"/>
        <end position="128"/>
    </location>
</feature>
<dbReference type="AlphaFoldDB" id="A0A158RCB0"/>
<evidence type="ECO:0000313" key="6">
    <source>
        <dbReference type="EMBL" id="VDN04422.1"/>
    </source>
</evidence>
<dbReference type="InterPro" id="IPR014722">
    <property type="entry name" value="Rib_uL2_dom2"/>
</dbReference>
<keyword evidence="3" id="KW-0677">Repeat</keyword>
<sequence>MCQIKMLVNLFYLSLEESSKSKNNFVIPMVMERSWRFERLLQLKNEGKLDEEELAQLRSDTLDGLKNKTGSSVDADYDSVPIEMFGLALLRGCGWREGEGIGKTNKRVVPLRTSHNRPKGIGLGMEVSMTKQIDKNSSAKKSNVLKNSSFVKITKGIYRNLYGKVASFDEDNASVIVQLDLNGKNVRVSQYALFVVNSKEYERETKNFSNGVKHFKDNVRREECEMSMLLKKDHKNKKCETINHVSKQEMWAQPELKVRFINEKFKDGKLYKKKVRIVDASDRENCIVEDCDGNTYYQINECWLETVIPKAKGGRLMIVNGPYRGSIAVMETRDKKKHTVIARLISTEEIVIMSFDDVCEYLGEIDDLL</sequence>
<dbReference type="Pfam" id="PF12656">
    <property type="entry name" value="G-patch_2"/>
    <property type="match status" value="1"/>
</dbReference>
<dbReference type="PANTHER" id="PTHR15818">
    <property type="entry name" value="G PATCH AND KOW-CONTAINING"/>
    <property type="match status" value="1"/>
</dbReference>
<comment type="similarity">
    <text evidence="2">Belongs to the MOS2 family.</text>
</comment>
<keyword evidence="4" id="KW-0539">Nucleus</keyword>
<dbReference type="STRING" id="103827.A0A158RCB0"/>
<dbReference type="InterPro" id="IPR026822">
    <property type="entry name" value="Spp2/MOS2_G-patch"/>
</dbReference>
<dbReference type="GO" id="GO:0000398">
    <property type="term" value="P:mRNA splicing, via spliceosome"/>
    <property type="evidence" value="ECO:0007669"/>
    <property type="project" value="InterPro"/>
</dbReference>
<dbReference type="GO" id="GO:0003676">
    <property type="term" value="F:nucleic acid binding"/>
    <property type="evidence" value="ECO:0007669"/>
    <property type="project" value="InterPro"/>
</dbReference>
<reference evidence="6 7" key="2">
    <citation type="submission" date="2018-11" db="EMBL/GenBank/DDBJ databases">
        <authorList>
            <consortium name="Pathogen Informatics"/>
        </authorList>
    </citation>
    <scope>NUCLEOTIDE SEQUENCE [LARGE SCALE GENOMIC DNA]</scope>
</reference>
<dbReference type="Proteomes" id="UP000276776">
    <property type="component" value="Unassembled WGS sequence"/>
</dbReference>
<evidence type="ECO:0000313" key="8">
    <source>
        <dbReference type="WBParaSite" id="TCLT_0000701801-mRNA-1"/>
    </source>
</evidence>
<dbReference type="CDD" id="cd13153">
    <property type="entry name" value="KOW_GPKOW_B"/>
    <property type="match status" value="1"/>
</dbReference>
<accession>A0A158RCB0</accession>
<dbReference type="Gene3D" id="2.30.30.30">
    <property type="match status" value="1"/>
</dbReference>
<dbReference type="PANTHER" id="PTHR15818:SF2">
    <property type="entry name" value="G-PATCH DOMAIN AND KOW MOTIFS-CONTAINING PROTEIN"/>
    <property type="match status" value="1"/>
</dbReference>